<dbReference type="PROSITE" id="PS50271">
    <property type="entry name" value="ZF_UBP"/>
    <property type="match status" value="1"/>
</dbReference>
<feature type="active site" description="Proton acceptor" evidence="7">
    <location>
        <position position="150"/>
    </location>
</feature>
<dbReference type="SUPFAM" id="SSF57850">
    <property type="entry name" value="RING/U-box"/>
    <property type="match status" value="1"/>
</dbReference>
<proteinExistence type="inferred from homology"/>
<dbReference type="GO" id="GO:0003714">
    <property type="term" value="F:transcription corepressor activity"/>
    <property type="evidence" value="ECO:0007669"/>
    <property type="project" value="TreeGrafter"/>
</dbReference>
<feature type="region of interest" description="Disordered" evidence="9">
    <location>
        <begin position="88"/>
        <end position="110"/>
    </location>
</feature>
<feature type="domain" description="Deacetylase sirtuin-type" evidence="12">
    <location>
        <begin position="36"/>
        <end position="308"/>
    </location>
</feature>
<comment type="similarity">
    <text evidence="6">Belongs to the sirtuin family. Class IV subfamily.</text>
</comment>
<dbReference type="EMBL" id="HBKP01012457">
    <property type="protein sequence ID" value="CAE2220077.1"/>
    <property type="molecule type" value="Transcribed_RNA"/>
</dbReference>
<dbReference type="SUPFAM" id="SSF52467">
    <property type="entry name" value="DHS-like NAD/FAD-binding domain"/>
    <property type="match status" value="1"/>
</dbReference>
<keyword evidence="10" id="KW-0732">Signal</keyword>
<keyword evidence="2" id="KW-0808">Transferase</keyword>
<dbReference type="Pfam" id="PF02148">
    <property type="entry name" value="zf-UBP"/>
    <property type="match status" value="1"/>
</dbReference>
<dbReference type="InterPro" id="IPR029035">
    <property type="entry name" value="DHS-like_NAD/FAD-binding_dom"/>
</dbReference>
<sequence>MHEIFFQVLFGCVCFHYIMAHTALRDEELTEYFDNDAVIDQKVKQLASEIKKAGRGGLVVYTGAGVSTSCGINDFRGPNGIWTRQSQIQQGQKVETPSRVIQSSNTSPSPTHMALSTLQTAGYLDTLISTNCDGLHIRSGISPDKILELHGNCYVEACPYCGKTYYRAQPVDLEGFDRSRAILTGRRCDSRSCSSLLRRTDVAFGQSLPDKALQRAERVSKAAKVVLVLGTSLRVTPACELPFRNRRAVTCIVNLQKTPYDKRSKIRIFCPTDVFIEKLCQELGIQISPFVAKDFTQDPAWMESFDKHYTFRSAPDDSWFDSRDDEQALRFLQEQKKGIGIKMVTDASGDVKMERYAIGDSEDEDDDMDGFEIYPKKDCSHVQALDIAALMSNTLDQKRYAKGCEKCAEAEENWLCLTCNRLLCGRMKNQHMLLHATEALENDFRNPSHVVCASLMDLSFWCYACDSYVTSPTLTPIFNSLHQLKFNESALPIHDIM</sequence>
<dbReference type="GO" id="GO:0070403">
    <property type="term" value="F:NAD+ binding"/>
    <property type="evidence" value="ECO:0007669"/>
    <property type="project" value="InterPro"/>
</dbReference>
<evidence type="ECO:0000256" key="10">
    <source>
        <dbReference type="SAM" id="SignalP"/>
    </source>
</evidence>
<feature type="binding site" evidence="7">
    <location>
        <position position="188"/>
    </location>
    <ligand>
        <name>Zn(2+)</name>
        <dbReference type="ChEBI" id="CHEBI:29105"/>
    </ligand>
</feature>
<evidence type="ECO:0000256" key="3">
    <source>
        <dbReference type="ARBA" id="ARBA00022723"/>
    </source>
</evidence>
<feature type="signal peptide" evidence="10">
    <location>
        <begin position="1"/>
        <end position="20"/>
    </location>
</feature>
<dbReference type="GO" id="GO:0008270">
    <property type="term" value="F:zinc ion binding"/>
    <property type="evidence" value="ECO:0007669"/>
    <property type="project" value="UniProtKB-KW"/>
</dbReference>
<evidence type="ECO:0000259" key="11">
    <source>
        <dbReference type="PROSITE" id="PS50271"/>
    </source>
</evidence>
<gene>
    <name evidence="13" type="ORF">VSP0166_LOCUS8753</name>
</gene>
<evidence type="ECO:0000256" key="4">
    <source>
        <dbReference type="ARBA" id="ARBA00022833"/>
    </source>
</evidence>
<evidence type="ECO:0000256" key="6">
    <source>
        <dbReference type="ARBA" id="ARBA00038170"/>
    </source>
</evidence>
<dbReference type="Gene3D" id="2.20.28.200">
    <property type="match status" value="1"/>
</dbReference>
<dbReference type="InterPro" id="IPR050134">
    <property type="entry name" value="NAD-dep_sirtuin_deacylases"/>
</dbReference>
<dbReference type="GO" id="GO:0017136">
    <property type="term" value="F:histone deacetylase activity, NAD-dependent"/>
    <property type="evidence" value="ECO:0007669"/>
    <property type="project" value="TreeGrafter"/>
</dbReference>
<dbReference type="InterPro" id="IPR026590">
    <property type="entry name" value="Ssirtuin_cat_dom"/>
</dbReference>
<dbReference type="PANTHER" id="PTHR11085">
    <property type="entry name" value="NAD-DEPENDENT PROTEIN DEACYLASE SIRTUIN-5, MITOCHONDRIAL-RELATED"/>
    <property type="match status" value="1"/>
</dbReference>
<keyword evidence="5" id="KW-0520">NAD</keyword>
<evidence type="ECO:0000256" key="8">
    <source>
        <dbReference type="PROSITE-ProRule" id="PRU00502"/>
    </source>
</evidence>
<keyword evidence="3 7" id="KW-0479">Metal-binding</keyword>
<keyword evidence="8" id="KW-0863">Zinc-finger</keyword>
<accession>A0A7S4I6E9</accession>
<dbReference type="GO" id="GO:0005634">
    <property type="term" value="C:nucleus"/>
    <property type="evidence" value="ECO:0007669"/>
    <property type="project" value="TreeGrafter"/>
</dbReference>
<dbReference type="InterPro" id="IPR013083">
    <property type="entry name" value="Znf_RING/FYVE/PHD"/>
</dbReference>
<dbReference type="PANTHER" id="PTHR11085:SF12">
    <property type="entry name" value="NAD-DEPENDENT PROTEIN DEACYLASE SIRTUIN-6"/>
    <property type="match status" value="1"/>
</dbReference>
<evidence type="ECO:0000256" key="5">
    <source>
        <dbReference type="ARBA" id="ARBA00023027"/>
    </source>
</evidence>
<dbReference type="Gene3D" id="3.40.50.1220">
    <property type="entry name" value="TPP-binding domain"/>
    <property type="match status" value="1"/>
</dbReference>
<dbReference type="EC" id="2.3.1.286" evidence="1"/>
<dbReference type="InterPro" id="IPR001607">
    <property type="entry name" value="Znf_UBP"/>
</dbReference>
<dbReference type="InterPro" id="IPR003000">
    <property type="entry name" value="Sirtuin"/>
</dbReference>
<evidence type="ECO:0000256" key="1">
    <source>
        <dbReference type="ARBA" id="ARBA00012928"/>
    </source>
</evidence>
<dbReference type="Pfam" id="PF02146">
    <property type="entry name" value="SIR2"/>
    <property type="match status" value="1"/>
</dbReference>
<organism evidence="13">
    <name type="scientific">Vannella robusta</name>
    <dbReference type="NCBI Taxonomy" id="1487602"/>
    <lineage>
        <taxon>Eukaryota</taxon>
        <taxon>Amoebozoa</taxon>
        <taxon>Discosea</taxon>
        <taxon>Flabellinia</taxon>
        <taxon>Vannellidae</taxon>
        <taxon>Vannella</taxon>
    </lineage>
</organism>
<feature type="domain" description="UBP-type" evidence="11">
    <location>
        <begin position="377"/>
        <end position="488"/>
    </location>
</feature>
<dbReference type="GO" id="GO:0000122">
    <property type="term" value="P:negative regulation of transcription by RNA polymerase II"/>
    <property type="evidence" value="ECO:0007669"/>
    <property type="project" value="TreeGrafter"/>
</dbReference>
<keyword evidence="4 7" id="KW-0862">Zinc</keyword>
<name>A0A7S4I6E9_9EUKA</name>
<feature type="binding site" evidence="7">
    <location>
        <position position="161"/>
    </location>
    <ligand>
        <name>Zn(2+)</name>
        <dbReference type="ChEBI" id="CHEBI:29105"/>
    </ligand>
</feature>
<dbReference type="AlphaFoldDB" id="A0A7S4I6E9"/>
<evidence type="ECO:0000256" key="2">
    <source>
        <dbReference type="ARBA" id="ARBA00022679"/>
    </source>
</evidence>
<reference evidence="13" key="1">
    <citation type="submission" date="2021-01" db="EMBL/GenBank/DDBJ databases">
        <authorList>
            <person name="Corre E."/>
            <person name="Pelletier E."/>
            <person name="Niang G."/>
            <person name="Scheremetjew M."/>
            <person name="Finn R."/>
            <person name="Kale V."/>
            <person name="Holt S."/>
            <person name="Cochrane G."/>
            <person name="Meng A."/>
            <person name="Brown T."/>
            <person name="Cohen L."/>
        </authorList>
    </citation>
    <scope>NUCLEOTIDE SEQUENCE</scope>
    <source>
        <strain evidence="13">DIVA3 518/3/11/1/6</strain>
    </source>
</reference>
<dbReference type="Gene3D" id="3.30.40.10">
    <property type="entry name" value="Zinc/RING finger domain, C3HC4 (zinc finger)"/>
    <property type="match status" value="1"/>
</dbReference>
<evidence type="ECO:0000259" key="12">
    <source>
        <dbReference type="PROSITE" id="PS50305"/>
    </source>
</evidence>
<evidence type="ECO:0000313" key="13">
    <source>
        <dbReference type="EMBL" id="CAE2220077.1"/>
    </source>
</evidence>
<protein>
    <recommendedName>
        <fullName evidence="1">protein acetyllysine N-acetyltransferase</fullName>
        <ecNumber evidence="1">2.3.1.286</ecNumber>
    </recommendedName>
</protein>
<evidence type="ECO:0000256" key="7">
    <source>
        <dbReference type="PROSITE-ProRule" id="PRU00236"/>
    </source>
</evidence>
<feature type="binding site" evidence="7">
    <location>
        <position position="158"/>
    </location>
    <ligand>
        <name>Zn(2+)</name>
        <dbReference type="ChEBI" id="CHEBI:29105"/>
    </ligand>
</feature>
<feature type="binding site" evidence="7">
    <location>
        <position position="193"/>
    </location>
    <ligand>
        <name>Zn(2+)</name>
        <dbReference type="ChEBI" id="CHEBI:29105"/>
    </ligand>
</feature>
<feature type="chain" id="PRO_5030515642" description="protein acetyllysine N-acetyltransferase" evidence="10">
    <location>
        <begin position="21"/>
        <end position="497"/>
    </location>
</feature>
<evidence type="ECO:0000256" key="9">
    <source>
        <dbReference type="SAM" id="MobiDB-lite"/>
    </source>
</evidence>
<dbReference type="PROSITE" id="PS50305">
    <property type="entry name" value="SIRTUIN"/>
    <property type="match status" value="1"/>
</dbReference>